<organism evidence="8">
    <name type="scientific">Methanobacterium formicicum</name>
    <dbReference type="NCBI Taxonomy" id="2162"/>
    <lineage>
        <taxon>Archaea</taxon>
        <taxon>Methanobacteriati</taxon>
        <taxon>Methanobacteriota</taxon>
        <taxon>Methanomada group</taxon>
        <taxon>Methanobacteria</taxon>
        <taxon>Methanobacteriales</taxon>
        <taxon>Methanobacteriaceae</taxon>
        <taxon>Methanobacterium</taxon>
    </lineage>
</organism>
<feature type="binding site" evidence="5">
    <location>
        <position position="8"/>
    </location>
    <ligand>
        <name>Mg(2+)</name>
        <dbReference type="ChEBI" id="CHEBI:18420"/>
    </ligand>
</feature>
<dbReference type="Gene3D" id="3.40.50.1000">
    <property type="entry name" value="HAD superfamily/HAD-like"/>
    <property type="match status" value="1"/>
</dbReference>
<dbReference type="OrthoDB" id="120822at2157"/>
<evidence type="ECO:0000256" key="4">
    <source>
        <dbReference type="ARBA" id="ARBA00023277"/>
    </source>
</evidence>
<dbReference type="Proteomes" id="UP000062768">
    <property type="component" value="Chromosome I"/>
</dbReference>
<dbReference type="InterPro" id="IPR006382">
    <property type="entry name" value="PGPase"/>
</dbReference>
<reference evidence="9" key="3">
    <citation type="submission" date="2014-09" db="EMBL/GenBank/DDBJ databases">
        <authorList>
            <person name="Bishop-Lilly K.A."/>
            <person name="Broomall S.M."/>
            <person name="Chain P.S."/>
            <person name="Chertkov O."/>
            <person name="Coyne S.R."/>
            <person name="Daligault H.E."/>
            <person name="Davenport K.W."/>
            <person name="Erkkila T."/>
            <person name="Frey K.G."/>
            <person name="Gibbons H.S."/>
            <person name="Gu W."/>
            <person name="Jaissle J."/>
            <person name="Johnson S.L."/>
            <person name="Koroleva G.I."/>
            <person name="Ladner J.T."/>
            <person name="Lo C.-C."/>
            <person name="Minogue T.D."/>
            <person name="Munk C."/>
            <person name="Palacios G.F."/>
            <person name="Redden C.L."/>
            <person name="Rosenzweig C.N."/>
            <person name="Scholz M.B."/>
            <person name="Teshima H."/>
            <person name="Xu Y."/>
        </authorList>
    </citation>
    <scope>NUCLEOTIDE SEQUENCE</scope>
    <source>
        <strain evidence="9">Mb9</strain>
    </source>
</reference>
<keyword evidence="3 5" id="KW-0460">Magnesium</keyword>
<dbReference type="GeneID" id="26738786"/>
<dbReference type="GO" id="GO:0008967">
    <property type="term" value="F:phosphoglycolate phosphatase activity"/>
    <property type="evidence" value="ECO:0007669"/>
    <property type="project" value="UniProtKB-UniRule"/>
</dbReference>
<dbReference type="AlphaFoldDB" id="A0A090JSH7"/>
<dbReference type="NCBIfam" id="TIGR01487">
    <property type="entry name" value="Pglycolate_arch"/>
    <property type="match status" value="1"/>
</dbReference>
<dbReference type="Proteomes" id="UP000606900">
    <property type="component" value="Unassembled WGS sequence"/>
</dbReference>
<dbReference type="EMBL" id="LN734822">
    <property type="protein sequence ID" value="CEL24176.1"/>
    <property type="molecule type" value="Genomic_DNA"/>
</dbReference>
<evidence type="ECO:0000256" key="1">
    <source>
        <dbReference type="ARBA" id="ARBA00022723"/>
    </source>
</evidence>
<sequence>MIKAVAVDVDGTITDSRRRLCCSAMESLRSAEEKGIPVIIVTGNILPVTKTLSIFMGTSGGLVAENGGVIESPQGRKILGDIEKCQRAYEFLKTKYALEKVDFSQERVSEIAFYRTLPVELIKDALKDFDVKIYDTRFALHITDPAVDKGSALVRVAEDMGIRPEEILAIGDSENDLEFLKVAGLKVAVANANPELKARADYVTEKSYGDGVKEALERFLP</sequence>
<dbReference type="NCBIfam" id="NF002245">
    <property type="entry name" value="PRK01158.1"/>
    <property type="match status" value="1"/>
</dbReference>
<dbReference type="InterPro" id="IPR036412">
    <property type="entry name" value="HAD-like_sf"/>
</dbReference>
<evidence type="ECO:0000256" key="3">
    <source>
        <dbReference type="ARBA" id="ARBA00022842"/>
    </source>
</evidence>
<dbReference type="CDD" id="cd07514">
    <property type="entry name" value="HAD_Pase"/>
    <property type="match status" value="1"/>
</dbReference>
<protein>
    <recommendedName>
        <fullName evidence="5 6">Phosphoglycolate phosphatase</fullName>
        <shortName evidence="5">PGP</shortName>
        <shortName evidence="5">PGPase</shortName>
        <ecNumber evidence="5 6">3.1.3.18</ecNumber>
    </recommendedName>
</protein>
<proteinExistence type="inferred from homology"/>
<dbReference type="Gene3D" id="3.90.1070.10">
    <property type="match status" value="1"/>
</dbReference>
<comment type="function">
    <text evidence="5">Catalyzes the dephosphorylation of 2-phosphoglycolate.</text>
</comment>
<reference evidence="10" key="4">
    <citation type="submission" date="2020-10" db="EMBL/GenBank/DDBJ databases">
        <title>Dehalococcoides mccartyi of a TCE/Cr reducing biochatode.</title>
        <authorList>
            <person name="Matturro B."/>
        </authorList>
    </citation>
    <scope>NUCLEOTIDE SEQUENCE</scope>
    <source>
        <strain evidence="10">Bin2</strain>
    </source>
</reference>
<dbReference type="SFLD" id="SFLDG01140">
    <property type="entry name" value="C2.B:_Phosphomannomutase_and_P"/>
    <property type="match status" value="1"/>
</dbReference>
<evidence type="ECO:0000256" key="5">
    <source>
        <dbReference type="HAMAP-Rule" id="MF_01419"/>
    </source>
</evidence>
<keyword evidence="1 5" id="KW-0479">Metal-binding</keyword>
<evidence type="ECO:0000313" key="8">
    <source>
        <dbReference type="EMBL" id="CEA12376.1"/>
    </source>
</evidence>
<evidence type="ECO:0000256" key="6">
    <source>
        <dbReference type="NCBIfam" id="TIGR01487"/>
    </source>
</evidence>
<dbReference type="SFLD" id="SFLDG01144">
    <property type="entry name" value="C2.B.4:_PGP_Like"/>
    <property type="match status" value="1"/>
</dbReference>
<keyword evidence="4 5" id="KW-0119">Carbohydrate metabolism</keyword>
<dbReference type="NCBIfam" id="TIGR01482">
    <property type="entry name" value="SPP-subfamily"/>
    <property type="match status" value="1"/>
</dbReference>
<name>A0A090JSH7_METFO</name>
<feature type="binding site" evidence="5">
    <location>
        <position position="176"/>
    </location>
    <ligand>
        <name>Mg(2+)</name>
        <dbReference type="ChEBI" id="CHEBI:18420"/>
    </ligand>
</feature>
<evidence type="ECO:0000313" key="7">
    <source>
        <dbReference type="EMBL" id="AIS32635.1"/>
    </source>
</evidence>
<dbReference type="EMBL" id="JADIIL010000039">
    <property type="protein sequence ID" value="MBF4476093.1"/>
    <property type="molecule type" value="Genomic_DNA"/>
</dbReference>
<dbReference type="PANTHER" id="PTHR10000:SF8">
    <property type="entry name" value="HAD SUPERFAMILY HYDROLASE-LIKE, TYPE 3"/>
    <property type="match status" value="1"/>
</dbReference>
<gene>
    <name evidence="7" type="primary">gph</name>
    <name evidence="7" type="ORF">BRM9_1827</name>
    <name evidence="8" type="ORF">DSM1535_0010</name>
    <name evidence="10" type="ORF">ISP06_11600</name>
    <name evidence="9" type="ORF">MB9_0529</name>
</gene>
<feature type="binding site" evidence="5">
    <location>
        <position position="10"/>
    </location>
    <ligand>
        <name>Mg(2+)</name>
        <dbReference type="ChEBI" id="CHEBI:18420"/>
    </ligand>
</feature>
<comment type="similarity">
    <text evidence="5">Belongs to the archaeal SPP-like hydrolase family.</text>
</comment>
<evidence type="ECO:0000313" key="10">
    <source>
        <dbReference type="EMBL" id="MBF4476093.1"/>
    </source>
</evidence>
<dbReference type="Proteomes" id="UP000029661">
    <property type="component" value="Chromosome"/>
</dbReference>
<evidence type="ECO:0000313" key="9">
    <source>
        <dbReference type="EMBL" id="CEL24176.1"/>
    </source>
</evidence>
<feature type="active site" description="Nucleophile" evidence="5">
    <location>
        <position position="8"/>
    </location>
</feature>
<dbReference type="RefSeq" id="WP_048071736.1">
    <property type="nucleotide sequence ID" value="NZ_CALCVY010000268.1"/>
</dbReference>
<dbReference type="GO" id="GO:0000287">
    <property type="term" value="F:magnesium ion binding"/>
    <property type="evidence" value="ECO:0007669"/>
    <property type="project" value="InterPro"/>
</dbReference>
<dbReference type="Pfam" id="PF08282">
    <property type="entry name" value="Hydrolase_3"/>
    <property type="match status" value="2"/>
</dbReference>
<dbReference type="GO" id="GO:0005829">
    <property type="term" value="C:cytosol"/>
    <property type="evidence" value="ECO:0007669"/>
    <property type="project" value="TreeGrafter"/>
</dbReference>
<comment type="cofactor">
    <cofactor evidence="5">
        <name>Mg(2+)</name>
        <dbReference type="ChEBI" id="CHEBI:18420"/>
    </cofactor>
</comment>
<dbReference type="KEGG" id="mfi:DSM1535_0010"/>
<dbReference type="HAMAP" id="MF_01419">
    <property type="entry name" value="GPH_hydrolase_arch"/>
    <property type="match status" value="1"/>
</dbReference>
<dbReference type="EC" id="3.1.3.18" evidence="5 6"/>
<dbReference type="EMBL" id="LN515531">
    <property type="protein sequence ID" value="CEA12376.1"/>
    <property type="molecule type" value="Genomic_DNA"/>
</dbReference>
<comment type="catalytic activity">
    <reaction evidence="5">
        <text>2-phosphoglycolate + H2O = glycolate + phosphate</text>
        <dbReference type="Rhea" id="RHEA:14369"/>
        <dbReference type="ChEBI" id="CHEBI:15377"/>
        <dbReference type="ChEBI" id="CHEBI:29805"/>
        <dbReference type="ChEBI" id="CHEBI:43474"/>
        <dbReference type="ChEBI" id="CHEBI:58033"/>
        <dbReference type="EC" id="3.1.3.18"/>
    </reaction>
</comment>
<dbReference type="PANTHER" id="PTHR10000">
    <property type="entry name" value="PHOSPHOSERINE PHOSPHATASE"/>
    <property type="match status" value="1"/>
</dbReference>
<keyword evidence="11" id="KW-1185">Reference proteome</keyword>
<dbReference type="PATRIC" id="fig|2162.10.peg.550"/>
<dbReference type="STRING" id="2162.BRM9_1827"/>
<reference evidence="8" key="2">
    <citation type="submission" date="2014-08" db="EMBL/GenBank/DDBJ databases">
        <authorList>
            <person name="Wibberg D."/>
        </authorList>
    </citation>
    <scope>NUCLEOTIDE SEQUENCE</scope>
</reference>
<evidence type="ECO:0000256" key="2">
    <source>
        <dbReference type="ARBA" id="ARBA00022801"/>
    </source>
</evidence>
<reference evidence="7" key="1">
    <citation type="submission" date="2013-12" db="EMBL/GenBank/DDBJ databases">
        <title>The complete genome sequence of Methanobacterium sp. BRM9.</title>
        <authorList>
            <consortium name="Pastoral Greenhouse Gas Research Consortium"/>
            <person name="Kelly W.J."/>
            <person name="Leahy S.C."/>
            <person name="Perry R."/>
            <person name="Li D."/>
            <person name="Altermann E."/>
            <person name="Lambie S.C."/>
            <person name="Attwood G.T."/>
        </authorList>
    </citation>
    <scope>NUCLEOTIDE SEQUENCE [LARGE SCALE GENOMIC DNA]</scope>
    <source>
        <strain evidence="7">BRM9</strain>
    </source>
</reference>
<evidence type="ECO:0000313" key="11">
    <source>
        <dbReference type="Proteomes" id="UP000062768"/>
    </source>
</evidence>
<keyword evidence="2 5" id="KW-0378">Hydrolase</keyword>
<dbReference type="SUPFAM" id="SSF56784">
    <property type="entry name" value="HAD-like"/>
    <property type="match status" value="1"/>
</dbReference>
<feature type="binding site" evidence="5">
    <location>
        <position position="172"/>
    </location>
    <ligand>
        <name>Mg(2+)</name>
        <dbReference type="ChEBI" id="CHEBI:18420"/>
    </ligand>
</feature>
<accession>A0A090JSH7</accession>
<dbReference type="InterPro" id="IPR023214">
    <property type="entry name" value="HAD_sf"/>
</dbReference>
<dbReference type="EMBL" id="CP006933">
    <property type="protein sequence ID" value="AIS32635.1"/>
    <property type="molecule type" value="Genomic_DNA"/>
</dbReference>
<dbReference type="SFLD" id="SFLDF00446">
    <property type="entry name" value="phosphoglycolate_phosphatase_3"/>
    <property type="match status" value="1"/>
</dbReference>
<dbReference type="SFLD" id="SFLDS00003">
    <property type="entry name" value="Haloacid_Dehalogenase"/>
    <property type="match status" value="1"/>
</dbReference>
<dbReference type="KEGG" id="mfc:BRM9_1827"/>
<feature type="binding site" evidence="5">
    <location>
        <position position="149"/>
    </location>
    <ligand>
        <name>substrate</name>
    </ligand>
</feature>